<keyword evidence="1" id="KW-0813">Transport</keyword>
<dbReference type="PANTHER" id="PTHR42798">
    <property type="entry name" value="LIPOPROTEIN-RELEASING SYSTEM ATP-BINDING PROTEIN LOLD"/>
    <property type="match status" value="1"/>
</dbReference>
<dbReference type="EMBL" id="FRFE01000008">
    <property type="protein sequence ID" value="SHO48004.1"/>
    <property type="molecule type" value="Genomic_DNA"/>
</dbReference>
<accession>A0A1M7Y6C7</accession>
<dbReference type="GO" id="GO:0005524">
    <property type="term" value="F:ATP binding"/>
    <property type="evidence" value="ECO:0007669"/>
    <property type="project" value="UniProtKB-KW"/>
</dbReference>
<keyword evidence="2" id="KW-0547">Nucleotide-binding</keyword>
<name>A0A1M7Y6C7_9BACT</name>
<evidence type="ECO:0000256" key="3">
    <source>
        <dbReference type="ARBA" id="ARBA00022840"/>
    </source>
</evidence>
<dbReference type="SMART" id="SM00382">
    <property type="entry name" value="AAA"/>
    <property type="match status" value="1"/>
</dbReference>
<dbReference type="FunFam" id="3.40.50.300:FF:000032">
    <property type="entry name" value="Export ABC transporter ATP-binding protein"/>
    <property type="match status" value="1"/>
</dbReference>
<dbReference type="STRING" id="1121416.SAMN02745220_02097"/>
<dbReference type="InterPro" id="IPR027417">
    <property type="entry name" value="P-loop_NTPase"/>
</dbReference>
<dbReference type="RefSeq" id="WP_073613386.1">
    <property type="nucleotide sequence ID" value="NZ_FRFE01000008.1"/>
</dbReference>
<evidence type="ECO:0000259" key="5">
    <source>
        <dbReference type="PROSITE" id="PS50893"/>
    </source>
</evidence>
<evidence type="ECO:0000256" key="4">
    <source>
        <dbReference type="ARBA" id="ARBA00038388"/>
    </source>
</evidence>
<dbReference type="InterPro" id="IPR017871">
    <property type="entry name" value="ABC_transporter-like_CS"/>
</dbReference>
<dbReference type="GO" id="GO:0098796">
    <property type="term" value="C:membrane protein complex"/>
    <property type="evidence" value="ECO:0007669"/>
    <property type="project" value="UniProtKB-ARBA"/>
</dbReference>
<comment type="similarity">
    <text evidence="4">Belongs to the ABC transporter superfamily. Macrolide exporter (TC 3.A.1.122) family.</text>
</comment>
<dbReference type="OrthoDB" id="9809450at2"/>
<dbReference type="PANTHER" id="PTHR42798:SF2">
    <property type="entry name" value="ABC TRANSPORTER ATP-BINDING PROTEIN MG467-RELATED"/>
    <property type="match status" value="1"/>
</dbReference>
<evidence type="ECO:0000256" key="1">
    <source>
        <dbReference type="ARBA" id="ARBA00022448"/>
    </source>
</evidence>
<dbReference type="Gene3D" id="3.40.50.300">
    <property type="entry name" value="P-loop containing nucleotide triphosphate hydrolases"/>
    <property type="match status" value="1"/>
</dbReference>
<dbReference type="CDD" id="cd03255">
    <property type="entry name" value="ABC_MJ0796_LolCDE_FtsE"/>
    <property type="match status" value="1"/>
</dbReference>
<dbReference type="AlphaFoldDB" id="A0A1M7Y6C7"/>
<evidence type="ECO:0000313" key="6">
    <source>
        <dbReference type="EMBL" id="SHO48004.1"/>
    </source>
</evidence>
<dbReference type="GO" id="GO:0022857">
    <property type="term" value="F:transmembrane transporter activity"/>
    <property type="evidence" value="ECO:0007669"/>
    <property type="project" value="UniProtKB-ARBA"/>
</dbReference>
<organism evidence="6 7">
    <name type="scientific">Desulfopila aestuarii DSM 18488</name>
    <dbReference type="NCBI Taxonomy" id="1121416"/>
    <lineage>
        <taxon>Bacteria</taxon>
        <taxon>Pseudomonadati</taxon>
        <taxon>Thermodesulfobacteriota</taxon>
        <taxon>Desulfobulbia</taxon>
        <taxon>Desulfobulbales</taxon>
        <taxon>Desulfocapsaceae</taxon>
        <taxon>Desulfopila</taxon>
    </lineage>
</organism>
<dbReference type="PROSITE" id="PS50893">
    <property type="entry name" value="ABC_TRANSPORTER_2"/>
    <property type="match status" value="1"/>
</dbReference>
<gene>
    <name evidence="6" type="ORF">SAMN02745220_02097</name>
</gene>
<dbReference type="PROSITE" id="PS00211">
    <property type="entry name" value="ABC_TRANSPORTER_1"/>
    <property type="match status" value="1"/>
</dbReference>
<protein>
    <submittedName>
        <fullName evidence="6">Putative ABC transport system ATP-binding protein</fullName>
    </submittedName>
</protein>
<reference evidence="6 7" key="1">
    <citation type="submission" date="2016-12" db="EMBL/GenBank/DDBJ databases">
        <authorList>
            <person name="Song W.-J."/>
            <person name="Kurnit D.M."/>
        </authorList>
    </citation>
    <scope>NUCLEOTIDE SEQUENCE [LARGE SCALE GENOMIC DNA]</scope>
    <source>
        <strain evidence="6 7">DSM 18488</strain>
    </source>
</reference>
<proteinExistence type="inferred from homology"/>
<dbReference type="Proteomes" id="UP000184603">
    <property type="component" value="Unassembled WGS sequence"/>
</dbReference>
<feature type="domain" description="ABC transporter" evidence="5">
    <location>
        <begin position="6"/>
        <end position="227"/>
    </location>
</feature>
<dbReference type="SUPFAM" id="SSF52540">
    <property type="entry name" value="P-loop containing nucleoside triphosphate hydrolases"/>
    <property type="match status" value="1"/>
</dbReference>
<dbReference type="GO" id="GO:0016887">
    <property type="term" value="F:ATP hydrolysis activity"/>
    <property type="evidence" value="ECO:0007669"/>
    <property type="project" value="InterPro"/>
</dbReference>
<keyword evidence="3 6" id="KW-0067">ATP-binding</keyword>
<evidence type="ECO:0000256" key="2">
    <source>
        <dbReference type="ARBA" id="ARBA00022741"/>
    </source>
</evidence>
<sequence>MREVILEANELSKTYTIGERQESVLEAVSLQVEAGEFVVISGTSGSGKTTLLSILSGLDRPSSGRVTMAGRDITELSEDELAPVRNELTGFVFQAFHLVPSLNALENVMFPAELKRDPAAKDKASTLLQKVGLWHRRHNYPQQLSGGEKQRVAICRALINTPKIIFADEPTGNLDSENSRSIIELLLELHREHNTTLVMATHSGEVAAQADRIIQLHDGRLQNGGGVG</sequence>
<dbReference type="InterPro" id="IPR017911">
    <property type="entry name" value="MacB-like_ATP-bd"/>
</dbReference>
<dbReference type="InterPro" id="IPR003439">
    <property type="entry name" value="ABC_transporter-like_ATP-bd"/>
</dbReference>
<evidence type="ECO:0000313" key="7">
    <source>
        <dbReference type="Proteomes" id="UP000184603"/>
    </source>
</evidence>
<dbReference type="InterPro" id="IPR003593">
    <property type="entry name" value="AAA+_ATPase"/>
</dbReference>
<dbReference type="Pfam" id="PF00005">
    <property type="entry name" value="ABC_tran"/>
    <property type="match status" value="1"/>
</dbReference>
<keyword evidence="7" id="KW-1185">Reference proteome</keyword>